<reference evidence="2" key="1">
    <citation type="submission" date="2023-06" db="EMBL/GenBank/DDBJ databases">
        <title>Genome-scale phylogeny and comparative genomics of the fungal order Sordariales.</title>
        <authorList>
            <consortium name="Lawrence Berkeley National Laboratory"/>
            <person name="Hensen N."/>
            <person name="Bonometti L."/>
            <person name="Westerberg I."/>
            <person name="Brannstrom I.O."/>
            <person name="Guillou S."/>
            <person name="Cros-Aarteil S."/>
            <person name="Calhoun S."/>
            <person name="Haridas S."/>
            <person name="Kuo A."/>
            <person name="Mondo S."/>
            <person name="Pangilinan J."/>
            <person name="Riley R."/>
            <person name="Labutti K."/>
            <person name="Andreopoulos B."/>
            <person name="Lipzen A."/>
            <person name="Chen C."/>
            <person name="Yanf M."/>
            <person name="Daum C."/>
            <person name="Ng V."/>
            <person name="Clum A."/>
            <person name="Steindorff A."/>
            <person name="Ohm R."/>
            <person name="Martin F."/>
            <person name="Silar P."/>
            <person name="Natvig D."/>
            <person name="Lalanne C."/>
            <person name="Gautier V."/>
            <person name="Ament-Velasquez S.L."/>
            <person name="Kruys A."/>
            <person name="Hutchinson M.I."/>
            <person name="Powell A.J."/>
            <person name="Barry K."/>
            <person name="Miller A.N."/>
            <person name="Grigoriev I.V."/>
            <person name="Debuchy R."/>
            <person name="Gladieux P."/>
            <person name="Thoren M.H."/>
            <person name="Johannesson H."/>
        </authorList>
    </citation>
    <scope>NUCLEOTIDE SEQUENCE</scope>
    <source>
        <strain evidence="2">8032-3</strain>
    </source>
</reference>
<dbReference type="InterPro" id="IPR025337">
    <property type="entry name" value="Questin_oxidase-like"/>
</dbReference>
<name>A0AAJ0BUM3_9PEZI</name>
<dbReference type="EMBL" id="MU839028">
    <property type="protein sequence ID" value="KAK1763357.1"/>
    <property type="molecule type" value="Genomic_DNA"/>
</dbReference>
<dbReference type="AlphaFoldDB" id="A0AAJ0BUM3"/>
<evidence type="ECO:0000313" key="2">
    <source>
        <dbReference type="EMBL" id="KAK1763357.1"/>
    </source>
</evidence>
<dbReference type="PANTHER" id="PTHR35870">
    <property type="entry name" value="PROTEIN, PUTATIVE (AFU_ORTHOLOGUE AFUA_5G03330)-RELATED"/>
    <property type="match status" value="1"/>
</dbReference>
<proteinExistence type="predicted"/>
<dbReference type="Pfam" id="PF14027">
    <property type="entry name" value="Questin_oxidase"/>
    <property type="match status" value="1"/>
</dbReference>
<dbReference type="PANTHER" id="PTHR35870:SF7">
    <property type="entry name" value="BAEYER-VILLIGER OXIDASE MDPL"/>
    <property type="match status" value="1"/>
</dbReference>
<dbReference type="GeneID" id="85316053"/>
<dbReference type="GO" id="GO:0016491">
    <property type="term" value="F:oxidoreductase activity"/>
    <property type="evidence" value="ECO:0007669"/>
    <property type="project" value="UniProtKB-KW"/>
</dbReference>
<keyword evidence="1" id="KW-0560">Oxidoreductase</keyword>
<organism evidence="2 3">
    <name type="scientific">Phialemonium atrogriseum</name>
    <dbReference type="NCBI Taxonomy" id="1093897"/>
    <lineage>
        <taxon>Eukaryota</taxon>
        <taxon>Fungi</taxon>
        <taxon>Dikarya</taxon>
        <taxon>Ascomycota</taxon>
        <taxon>Pezizomycotina</taxon>
        <taxon>Sordariomycetes</taxon>
        <taxon>Sordariomycetidae</taxon>
        <taxon>Cephalothecales</taxon>
        <taxon>Cephalothecaceae</taxon>
        <taxon>Phialemonium</taxon>
    </lineage>
</organism>
<evidence type="ECO:0000313" key="3">
    <source>
        <dbReference type="Proteomes" id="UP001244011"/>
    </source>
</evidence>
<dbReference type="RefSeq" id="XP_060279570.1">
    <property type="nucleotide sequence ID" value="XM_060432866.1"/>
</dbReference>
<accession>A0AAJ0BUM3</accession>
<protein>
    <submittedName>
        <fullName evidence="2">Uncharacterized protein</fullName>
    </submittedName>
</protein>
<evidence type="ECO:0000256" key="1">
    <source>
        <dbReference type="ARBA" id="ARBA00023002"/>
    </source>
</evidence>
<comment type="caution">
    <text evidence="2">The sequence shown here is derived from an EMBL/GenBank/DDBJ whole genome shotgun (WGS) entry which is preliminary data.</text>
</comment>
<gene>
    <name evidence="2" type="ORF">QBC33DRAFT_622973</name>
</gene>
<sequence length="458" mass="51578">MSATATVTATSQVCLTPKQAGMVPGLEESTPGAVDVANRLLQKNHDEFHIFWRDFAGHNHTAHNILTKLALGASAAELEQGFVDNKRDQRARPDVDEQVVGEMATEDGFYKYLGEGAQYTNYMVFFEREMARKGWRDVVNEYCFSRTRNADALLARLFDGAFHPLIHLGLGVEFDQPSIVAEGLAQAATDVSFEIEAFFRNAENEALKAGPVVPATKPRPLVELFHEAHADETIRTAARWDDFQWKMRDGVLGRAAREIAALAAQFRVTPDNLERRTAEMISCCAYFAGAAQRPGKARKIDFFYMHDVTGSIFLSVLARQPWIRVEDKCRLVEYKARLDLVWYATCGTPELNLDYIVNYKGVGSANWSWDELFCVVNGARDDGHVAKFVRALKNGEQVSRPFEDGEWADAFPVKGDSWLKLSRMAYDSTVDFVQEEKWIVFAGFDLPWKKIPAQLHGF</sequence>
<dbReference type="Proteomes" id="UP001244011">
    <property type="component" value="Unassembled WGS sequence"/>
</dbReference>
<keyword evidence="3" id="KW-1185">Reference proteome</keyword>